<keyword evidence="2" id="KW-1185">Reference proteome</keyword>
<evidence type="ECO:0008006" key="3">
    <source>
        <dbReference type="Google" id="ProtNLM"/>
    </source>
</evidence>
<protein>
    <recommendedName>
        <fullName evidence="3">SGNH hydrolase-type esterase domain-containing protein</fullName>
    </recommendedName>
</protein>
<dbReference type="PANTHER" id="PTHR34407">
    <property type="entry name" value="EXPRESSED PROTEIN"/>
    <property type="match status" value="1"/>
</dbReference>
<name>A0A9W6BTX5_9CHLO</name>
<sequence length="492" mass="53504">MISKSIVNHGDLAMYSGVFEKLSANRCLRITAIGGSVTQGHFNHTLIPAQMRWPEQLEQLLNMRFPCTDPAGGHKVSNQGRGSTTPGLWVEKLVGQQEEIFRGVDLVIIETAVNQVAGREQSQMDAEVLMSLVTKQTRRLALNKDPAASNPTPATAAAAAAARRLALDGSVAAAAAAGTAAAGNGSSDLQQQTAAAVRSFTGTAVMWVVASTRRFTPVWTGVPYERVSDAMYAQLPVAQHHGVPIISVIDALGPFPTPALQAWFNDTWYRGDMVHPSVWGHTLLADLVYRYVDMAYQHSRLWQMYDLPKQYVPREPRFADPQDLDMFLDARPVSITLCNMGDVSVRKVTQCNGWWAYADVPEKIGYIASRPNAECVLSLTPPEVRRLSLGKAHVMLLKSYENMGVFEMTIMAGPAAANGSCKGAADNLSSAAVLGSAEVDCLWDEHASLGKVAKVEFKLPPQDNATCLLAKLKVKDVNRAKNKVKLLGIQFF</sequence>
<evidence type="ECO:0000313" key="2">
    <source>
        <dbReference type="Proteomes" id="UP001165080"/>
    </source>
</evidence>
<reference evidence="1 2" key="1">
    <citation type="journal article" date="2023" name="Commun. Biol.">
        <title>Reorganization of the ancestral sex-determining regions during the evolution of trioecy in Pleodorina starrii.</title>
        <authorList>
            <person name="Takahashi K."/>
            <person name="Suzuki S."/>
            <person name="Kawai-Toyooka H."/>
            <person name="Yamamoto K."/>
            <person name="Hamaji T."/>
            <person name="Ootsuki R."/>
            <person name="Yamaguchi H."/>
            <person name="Kawachi M."/>
            <person name="Higashiyama T."/>
            <person name="Nozaki H."/>
        </authorList>
    </citation>
    <scope>NUCLEOTIDE SEQUENCE [LARGE SCALE GENOMIC DNA]</scope>
    <source>
        <strain evidence="1 2">NIES-4479</strain>
    </source>
</reference>
<dbReference type="Proteomes" id="UP001165080">
    <property type="component" value="Unassembled WGS sequence"/>
</dbReference>
<dbReference type="SUPFAM" id="SSF52266">
    <property type="entry name" value="SGNH hydrolase"/>
    <property type="match status" value="1"/>
</dbReference>
<dbReference type="AlphaFoldDB" id="A0A9W6BTX5"/>
<dbReference type="Gene3D" id="3.40.50.1110">
    <property type="entry name" value="SGNH hydrolase"/>
    <property type="match status" value="1"/>
</dbReference>
<dbReference type="CDD" id="cd00229">
    <property type="entry name" value="SGNH_hydrolase"/>
    <property type="match status" value="1"/>
</dbReference>
<comment type="caution">
    <text evidence="1">The sequence shown here is derived from an EMBL/GenBank/DDBJ whole genome shotgun (WGS) entry which is preliminary data.</text>
</comment>
<accession>A0A9W6BTX5</accession>
<proteinExistence type="predicted"/>
<dbReference type="OrthoDB" id="528490at2759"/>
<evidence type="ECO:0000313" key="1">
    <source>
        <dbReference type="EMBL" id="GLC58119.1"/>
    </source>
</evidence>
<dbReference type="EMBL" id="BRXU01000021">
    <property type="protein sequence ID" value="GLC58119.1"/>
    <property type="molecule type" value="Genomic_DNA"/>
</dbReference>
<dbReference type="PANTHER" id="PTHR34407:SF1">
    <property type="entry name" value="SGNH HYDROLASE-TYPE ESTERASE DOMAIN-CONTAINING PROTEIN"/>
    <property type="match status" value="1"/>
</dbReference>
<organism evidence="1 2">
    <name type="scientific">Pleodorina starrii</name>
    <dbReference type="NCBI Taxonomy" id="330485"/>
    <lineage>
        <taxon>Eukaryota</taxon>
        <taxon>Viridiplantae</taxon>
        <taxon>Chlorophyta</taxon>
        <taxon>core chlorophytes</taxon>
        <taxon>Chlorophyceae</taxon>
        <taxon>CS clade</taxon>
        <taxon>Chlamydomonadales</taxon>
        <taxon>Volvocaceae</taxon>
        <taxon>Pleodorina</taxon>
    </lineage>
</organism>
<dbReference type="InterPro" id="IPR036514">
    <property type="entry name" value="SGNH_hydro_sf"/>
</dbReference>
<gene>
    <name evidence="1" type="primary">PLEST007600</name>
    <name evidence="1" type="ORF">PLESTB_001320300</name>
</gene>